<evidence type="ECO:0000256" key="27">
    <source>
        <dbReference type="SAM" id="Phobius"/>
    </source>
</evidence>
<organism evidence="29 30">
    <name type="scientific">Aldrovandia affinis</name>
    <dbReference type="NCBI Taxonomy" id="143900"/>
    <lineage>
        <taxon>Eukaryota</taxon>
        <taxon>Metazoa</taxon>
        <taxon>Chordata</taxon>
        <taxon>Craniata</taxon>
        <taxon>Vertebrata</taxon>
        <taxon>Euteleostomi</taxon>
        <taxon>Actinopterygii</taxon>
        <taxon>Neopterygii</taxon>
        <taxon>Teleostei</taxon>
        <taxon>Notacanthiformes</taxon>
        <taxon>Halosauridae</taxon>
        <taxon>Aldrovandia</taxon>
    </lineage>
</organism>
<keyword evidence="11" id="KW-0256">Endoplasmic reticulum</keyword>
<feature type="region of interest" description="Disordered" evidence="26">
    <location>
        <begin position="350"/>
        <end position="386"/>
    </location>
</feature>
<evidence type="ECO:0000256" key="10">
    <source>
        <dbReference type="ARBA" id="ARBA00022692"/>
    </source>
</evidence>
<feature type="compositionally biased region" description="Low complexity" evidence="26">
    <location>
        <begin position="350"/>
        <end position="360"/>
    </location>
</feature>
<dbReference type="Gene3D" id="1.20.5.110">
    <property type="match status" value="1"/>
</dbReference>
<feature type="transmembrane region" description="Helical" evidence="27">
    <location>
        <begin position="253"/>
        <end position="270"/>
    </location>
</feature>
<dbReference type="SUPFAM" id="SSF47661">
    <property type="entry name" value="t-snare proteins"/>
    <property type="match status" value="1"/>
</dbReference>
<dbReference type="SMART" id="SM00397">
    <property type="entry name" value="t_SNARE"/>
    <property type="match status" value="1"/>
</dbReference>
<dbReference type="InterPro" id="IPR059001">
    <property type="entry name" value="STX17_N"/>
</dbReference>
<keyword evidence="15" id="KW-0072">Autophagy</keyword>
<keyword evidence="16 25" id="KW-0175">Coiled coil</keyword>
<evidence type="ECO:0000256" key="4">
    <source>
        <dbReference type="ARBA" id="ARBA00004542"/>
    </source>
</evidence>
<dbReference type="GO" id="GO:0031966">
    <property type="term" value="C:mitochondrial membrane"/>
    <property type="evidence" value="ECO:0007669"/>
    <property type="project" value="UniProtKB-SubCell"/>
</dbReference>
<evidence type="ECO:0000256" key="9">
    <source>
        <dbReference type="ARBA" id="ARBA00022553"/>
    </source>
</evidence>
<evidence type="ECO:0000256" key="18">
    <source>
        <dbReference type="ARBA" id="ARBA00023136"/>
    </source>
</evidence>
<reference evidence="29" key="1">
    <citation type="journal article" date="2023" name="Science">
        <title>Genome structures resolve the early diversification of teleost fishes.</title>
        <authorList>
            <person name="Parey E."/>
            <person name="Louis A."/>
            <person name="Montfort J."/>
            <person name="Bouchez O."/>
            <person name="Roques C."/>
            <person name="Iampietro C."/>
            <person name="Lluch J."/>
            <person name="Castinel A."/>
            <person name="Donnadieu C."/>
            <person name="Desvignes T."/>
            <person name="Floi Bucao C."/>
            <person name="Jouanno E."/>
            <person name="Wen M."/>
            <person name="Mejri S."/>
            <person name="Dirks R."/>
            <person name="Jansen H."/>
            <person name="Henkel C."/>
            <person name="Chen W.J."/>
            <person name="Zahm M."/>
            <person name="Cabau C."/>
            <person name="Klopp C."/>
            <person name="Thompson A.W."/>
            <person name="Robinson-Rechavi M."/>
            <person name="Braasch I."/>
            <person name="Lecointre G."/>
            <person name="Bobe J."/>
            <person name="Postlethwait J.H."/>
            <person name="Berthelot C."/>
            <person name="Roest Crollius H."/>
            <person name="Guiguen Y."/>
        </authorList>
    </citation>
    <scope>NUCLEOTIDE SEQUENCE</scope>
    <source>
        <strain evidence="29">NC1722</strain>
    </source>
</reference>
<keyword evidence="13 27" id="KW-1133">Transmembrane helix</keyword>
<evidence type="ECO:0000313" key="30">
    <source>
        <dbReference type="Proteomes" id="UP001221898"/>
    </source>
</evidence>
<sequence>MADAAARLPLRRLEPPILKFVKVAIPTDLERLRKHQVNIEKYQRCQQWERLHQEQINASRTVQQLRANMREMEKLCGRVQAEDAQALRRLVRPIRERASAAAHDFLELHAESSGPPRTPPRLTEPPPLTYRPLTVPDDFSSAGDGEGQLLAQTQIPLPEIPQDQNAAESWETLEEDLLELNGLVNEFSELVHSQQAKIDSIEDNVEVAAANVEAGSRSLGKAVKYKMAVLPVAGAVLGGVLGGPLGLLAGFKVAGVVAALSGGLLGYAGGNAIQRTRRANVDLQLQQLSSSGPQPPPTGRAQGEVRGGRGEGVLQTWLRHGDSDHVTSTRRCEGGHCVVESPSLVSKRSAQLSSAQLSSRTAPAQPYFPSGRLQSGGETVERAACL</sequence>
<evidence type="ECO:0000256" key="16">
    <source>
        <dbReference type="ARBA" id="ARBA00023054"/>
    </source>
</evidence>
<name>A0AAD7W0P1_9TELE</name>
<keyword evidence="20" id="KW-0968">Cytoplasmic vesicle</keyword>
<dbReference type="GO" id="GO:0006886">
    <property type="term" value="P:intracellular protein transport"/>
    <property type="evidence" value="ECO:0007669"/>
    <property type="project" value="InterPro"/>
</dbReference>
<dbReference type="InterPro" id="IPR006012">
    <property type="entry name" value="Syntaxin/epimorphin_CS"/>
</dbReference>
<comment type="function">
    <text evidence="21">SNAREs, soluble N-ethylmaleimide-sensitive factor-attachment protein receptors, are essential proteins for fusion of cellular membranes. SNAREs localized on opposing membranes assemble to form a trans-SNARE complex, an extended, parallel four alpha-helical bundle that drives membrane fusion. STX17 is a SNARE of the autophagosome involved in autophagy through the direct control of autophagosome membrane fusion with the lysosome membrane. May also play a role in the early secretory pathway where it may maintain the architecture of the endoplasmic reticulum-Golgi intermediate compartment/ERGIC and Golgi and/or regulate transport between the endoplasmic reticulum, the ERGIC and the Golgi.</text>
</comment>
<dbReference type="InterPro" id="IPR010989">
    <property type="entry name" value="SNARE"/>
</dbReference>
<keyword evidence="30" id="KW-1185">Reference proteome</keyword>
<keyword evidence="19" id="KW-0458">Lysosome</keyword>
<feature type="domain" description="T-SNARE coiled-coil homology" evidence="28">
    <location>
        <begin position="160"/>
        <end position="222"/>
    </location>
</feature>
<evidence type="ECO:0000256" key="1">
    <source>
        <dbReference type="ARBA" id="ARBA00004225"/>
    </source>
</evidence>
<evidence type="ECO:0000256" key="14">
    <source>
        <dbReference type="ARBA" id="ARBA00022990"/>
    </source>
</evidence>
<evidence type="ECO:0000256" key="2">
    <source>
        <dbReference type="ARBA" id="ARBA00004457"/>
    </source>
</evidence>
<keyword evidence="9" id="KW-0597">Phosphoprotein</keyword>
<dbReference type="PROSITE" id="PS50192">
    <property type="entry name" value="T_SNARE"/>
    <property type="match status" value="1"/>
</dbReference>
<evidence type="ECO:0000256" key="15">
    <source>
        <dbReference type="ARBA" id="ARBA00023006"/>
    </source>
</evidence>
<dbReference type="GO" id="GO:0006914">
    <property type="term" value="P:autophagy"/>
    <property type="evidence" value="ECO:0007669"/>
    <property type="project" value="UniProtKB-KW"/>
</dbReference>
<dbReference type="PANTHER" id="PTHR19957">
    <property type="entry name" value="SYNTAXIN"/>
    <property type="match status" value="1"/>
</dbReference>
<evidence type="ECO:0000259" key="28">
    <source>
        <dbReference type="PROSITE" id="PS50192"/>
    </source>
</evidence>
<feature type="transmembrane region" description="Helical" evidence="27">
    <location>
        <begin position="227"/>
        <end position="247"/>
    </location>
</feature>
<keyword evidence="18 27" id="KW-0472">Membrane</keyword>
<evidence type="ECO:0000256" key="7">
    <source>
        <dbReference type="ARBA" id="ARBA00022448"/>
    </source>
</evidence>
<dbReference type="GO" id="GO:0006906">
    <property type="term" value="P:vesicle fusion"/>
    <property type="evidence" value="ECO:0007669"/>
    <property type="project" value="TreeGrafter"/>
</dbReference>
<dbReference type="GO" id="GO:0000421">
    <property type="term" value="C:autophagosome membrane"/>
    <property type="evidence" value="ECO:0007669"/>
    <property type="project" value="UniProtKB-SubCell"/>
</dbReference>
<dbReference type="PROSITE" id="PS00914">
    <property type="entry name" value="SYNTAXIN"/>
    <property type="match status" value="1"/>
</dbReference>
<keyword evidence="8" id="KW-0963">Cytoplasm</keyword>
<dbReference type="PANTHER" id="PTHR19957:SF139">
    <property type="entry name" value="SYNTAXIN-17"/>
    <property type="match status" value="1"/>
</dbReference>
<dbReference type="GO" id="GO:0120281">
    <property type="term" value="C:autolysosome membrane"/>
    <property type="evidence" value="ECO:0007669"/>
    <property type="project" value="UniProtKB-SubCell"/>
</dbReference>
<keyword evidence="17" id="KW-0496">Mitochondrion</keyword>
<evidence type="ECO:0000256" key="13">
    <source>
        <dbReference type="ARBA" id="ARBA00022989"/>
    </source>
</evidence>
<dbReference type="FunFam" id="1.20.5.110:FF:000046">
    <property type="entry name" value="syntaxin-17 isoform X1"/>
    <property type="match status" value="1"/>
</dbReference>
<evidence type="ECO:0000256" key="22">
    <source>
        <dbReference type="ARBA" id="ARBA00060365"/>
    </source>
</evidence>
<evidence type="ECO:0000256" key="19">
    <source>
        <dbReference type="ARBA" id="ARBA00023228"/>
    </source>
</evidence>
<evidence type="ECO:0000256" key="11">
    <source>
        <dbReference type="ARBA" id="ARBA00022824"/>
    </source>
</evidence>
<protein>
    <recommendedName>
        <fullName evidence="23">Syntaxin-17</fullName>
    </recommendedName>
</protein>
<keyword evidence="10 27" id="KW-0812">Transmembrane</keyword>
<keyword evidence="12" id="KW-0931">ER-Golgi transport</keyword>
<evidence type="ECO:0000256" key="25">
    <source>
        <dbReference type="SAM" id="Coils"/>
    </source>
</evidence>
<dbReference type="GO" id="GO:0030868">
    <property type="term" value="C:smooth endoplasmic reticulum membrane"/>
    <property type="evidence" value="ECO:0007669"/>
    <property type="project" value="UniProtKB-SubCell"/>
</dbReference>
<dbReference type="InterPro" id="IPR000727">
    <property type="entry name" value="T_SNARE_dom"/>
</dbReference>
<feature type="coiled-coil region" evidence="25">
    <location>
        <begin position="55"/>
        <end position="82"/>
    </location>
</feature>
<evidence type="ECO:0000256" key="26">
    <source>
        <dbReference type="SAM" id="MobiDB-lite"/>
    </source>
</evidence>
<dbReference type="GO" id="GO:0005829">
    <property type="term" value="C:cytosol"/>
    <property type="evidence" value="ECO:0007669"/>
    <property type="project" value="UniProtKB-SubCell"/>
</dbReference>
<evidence type="ECO:0000256" key="17">
    <source>
        <dbReference type="ARBA" id="ARBA00023128"/>
    </source>
</evidence>
<dbReference type="AlphaFoldDB" id="A0AAD7W0P1"/>
<dbReference type="InterPro" id="IPR045242">
    <property type="entry name" value="Syntaxin"/>
</dbReference>
<evidence type="ECO:0000313" key="29">
    <source>
        <dbReference type="EMBL" id="KAJ8371552.1"/>
    </source>
</evidence>
<dbReference type="GO" id="GO:0033116">
    <property type="term" value="C:endoplasmic reticulum-Golgi intermediate compartment membrane"/>
    <property type="evidence" value="ECO:0007669"/>
    <property type="project" value="UniProtKB-SubCell"/>
</dbReference>
<gene>
    <name evidence="29" type="ORF">AAFF_G00307320</name>
</gene>
<dbReference type="GO" id="GO:0048278">
    <property type="term" value="P:vesicle docking"/>
    <property type="evidence" value="ECO:0007669"/>
    <property type="project" value="TreeGrafter"/>
</dbReference>
<dbReference type="GO" id="GO:0005484">
    <property type="term" value="F:SNAP receptor activity"/>
    <property type="evidence" value="ECO:0007669"/>
    <property type="project" value="InterPro"/>
</dbReference>
<dbReference type="Pfam" id="PF26585">
    <property type="entry name" value="STX17_N"/>
    <property type="match status" value="1"/>
</dbReference>
<comment type="similarity">
    <text evidence="6">Belongs to the syntaxin family.</text>
</comment>
<dbReference type="Proteomes" id="UP001221898">
    <property type="component" value="Unassembled WGS sequence"/>
</dbReference>
<dbReference type="EMBL" id="JAINUG010000445">
    <property type="protein sequence ID" value="KAJ8371552.1"/>
    <property type="molecule type" value="Genomic_DNA"/>
</dbReference>
<dbReference type="GO" id="GO:0012507">
    <property type="term" value="C:ER to Golgi transport vesicle membrane"/>
    <property type="evidence" value="ECO:0007669"/>
    <property type="project" value="UniProtKB-SubCell"/>
</dbReference>
<keyword evidence="14" id="KW-0007">Acetylation</keyword>
<evidence type="ECO:0000256" key="5">
    <source>
        <dbReference type="ARBA" id="ARBA00004557"/>
    </source>
</evidence>
<keyword evidence="7" id="KW-0813">Transport</keyword>
<evidence type="ECO:0000256" key="24">
    <source>
        <dbReference type="ARBA" id="ARBA00093444"/>
    </source>
</evidence>
<evidence type="ECO:0000256" key="20">
    <source>
        <dbReference type="ARBA" id="ARBA00023329"/>
    </source>
</evidence>
<evidence type="ECO:0000256" key="8">
    <source>
        <dbReference type="ARBA" id="ARBA00022490"/>
    </source>
</evidence>
<accession>A0AAD7W0P1</accession>
<dbReference type="GO" id="GO:0031201">
    <property type="term" value="C:SNARE complex"/>
    <property type="evidence" value="ECO:0007669"/>
    <property type="project" value="TreeGrafter"/>
</dbReference>
<dbReference type="GO" id="GO:0000149">
    <property type="term" value="F:SNARE binding"/>
    <property type="evidence" value="ECO:0007669"/>
    <property type="project" value="TreeGrafter"/>
</dbReference>
<evidence type="ECO:0000256" key="3">
    <source>
        <dbReference type="ARBA" id="ARBA00004514"/>
    </source>
</evidence>
<proteinExistence type="inferred from homology"/>
<evidence type="ECO:0000256" key="23">
    <source>
        <dbReference type="ARBA" id="ARBA00069804"/>
    </source>
</evidence>
<evidence type="ECO:0000256" key="21">
    <source>
        <dbReference type="ARBA" id="ARBA00055921"/>
    </source>
</evidence>
<dbReference type="GO" id="GO:0006887">
    <property type="term" value="P:exocytosis"/>
    <property type="evidence" value="ECO:0007669"/>
    <property type="project" value="TreeGrafter"/>
</dbReference>
<comment type="caution">
    <text evidence="29">The sequence shown here is derived from an EMBL/GenBank/DDBJ whole genome shotgun (WGS) entry which is preliminary data.</text>
</comment>
<feature type="region of interest" description="Disordered" evidence="26">
    <location>
        <begin position="287"/>
        <end position="308"/>
    </location>
</feature>
<evidence type="ECO:0000256" key="12">
    <source>
        <dbReference type="ARBA" id="ARBA00022892"/>
    </source>
</evidence>
<dbReference type="GO" id="GO:0005886">
    <property type="term" value="C:plasma membrane"/>
    <property type="evidence" value="ECO:0007669"/>
    <property type="project" value="TreeGrafter"/>
</dbReference>
<evidence type="ECO:0000256" key="6">
    <source>
        <dbReference type="ARBA" id="ARBA00009063"/>
    </source>
</evidence>
<comment type="subcellular location">
    <subcellularLocation>
        <location evidence="24">Autolysosome membrane</location>
        <topology evidence="24">Multi-pass membrane protein</topology>
    </subcellularLocation>
    <subcellularLocation>
        <location evidence="3">Cytoplasm</location>
        <location evidence="3">Cytosol</location>
    </subcellularLocation>
    <subcellularLocation>
        <location evidence="5">Cytoplasmic vesicle</location>
        <location evidence="5">COPII-coated vesicle membrane</location>
        <topology evidence="5">Multi-pass membrane protein</topology>
    </subcellularLocation>
    <subcellularLocation>
        <location evidence="4">Cytoplasmic vesicle</location>
        <location evidence="4">Autophagosome membrane</location>
        <topology evidence="4">Multi-pass membrane protein</topology>
    </subcellularLocation>
    <subcellularLocation>
        <location evidence="2">Endoplasmic reticulum-Golgi intermediate compartment membrane</location>
        <topology evidence="2">Multi-pass membrane protein</topology>
    </subcellularLocation>
    <subcellularLocation>
        <location evidence="1">Mitochondrion membrane</location>
        <topology evidence="1">Multi-pass membrane protein</topology>
    </subcellularLocation>
    <subcellularLocation>
        <location evidence="22">Smooth endoplasmic reticulum membrane</location>
        <topology evidence="22">Multi-pass membrane protein</topology>
    </subcellularLocation>
</comment>